<organism evidence="2 3">
    <name type="scientific">Triparma columacea</name>
    <dbReference type="NCBI Taxonomy" id="722753"/>
    <lineage>
        <taxon>Eukaryota</taxon>
        <taxon>Sar</taxon>
        <taxon>Stramenopiles</taxon>
        <taxon>Ochrophyta</taxon>
        <taxon>Bolidophyceae</taxon>
        <taxon>Parmales</taxon>
        <taxon>Triparmaceae</taxon>
        <taxon>Triparma</taxon>
    </lineage>
</organism>
<evidence type="ECO:0000313" key="2">
    <source>
        <dbReference type="EMBL" id="GMI48127.1"/>
    </source>
</evidence>
<evidence type="ECO:0000313" key="3">
    <source>
        <dbReference type="Proteomes" id="UP001165065"/>
    </source>
</evidence>
<gene>
    <name evidence="2" type="ORF">TrCOL_g12073</name>
</gene>
<keyword evidence="3" id="KW-1185">Reference proteome</keyword>
<dbReference type="OrthoDB" id="205669at2759"/>
<evidence type="ECO:0000256" key="1">
    <source>
        <dbReference type="SAM" id="MobiDB-lite"/>
    </source>
</evidence>
<feature type="compositionally biased region" description="Gly residues" evidence="1">
    <location>
        <begin position="241"/>
        <end position="257"/>
    </location>
</feature>
<dbReference type="EMBL" id="BRYA01000376">
    <property type="protein sequence ID" value="GMI48127.1"/>
    <property type="molecule type" value="Genomic_DNA"/>
</dbReference>
<reference evidence="3" key="1">
    <citation type="journal article" date="2023" name="Commun. Biol.">
        <title>Genome analysis of Parmales, the sister group of diatoms, reveals the evolutionary specialization of diatoms from phago-mixotrophs to photoautotrophs.</title>
        <authorList>
            <person name="Ban H."/>
            <person name="Sato S."/>
            <person name="Yoshikawa S."/>
            <person name="Yamada K."/>
            <person name="Nakamura Y."/>
            <person name="Ichinomiya M."/>
            <person name="Sato N."/>
            <person name="Blanc-Mathieu R."/>
            <person name="Endo H."/>
            <person name="Kuwata A."/>
            <person name="Ogata H."/>
        </authorList>
    </citation>
    <scope>NUCLEOTIDE SEQUENCE [LARGE SCALE GENOMIC DNA]</scope>
</reference>
<protein>
    <submittedName>
        <fullName evidence="2">Uncharacterized protein</fullName>
    </submittedName>
</protein>
<dbReference type="Proteomes" id="UP001165065">
    <property type="component" value="Unassembled WGS sequence"/>
</dbReference>
<feature type="compositionally biased region" description="Polar residues" evidence="1">
    <location>
        <begin position="230"/>
        <end position="239"/>
    </location>
</feature>
<accession>A0A9W7GLY7</accession>
<comment type="caution">
    <text evidence="2">The sequence shown here is derived from an EMBL/GenBank/DDBJ whole genome shotgun (WGS) entry which is preliminary data.</text>
</comment>
<sequence>MGRSHPPSHPLPPSTGISSVSASSIPSASVQQSFSTAANSGGAFGGAVGGGGVSYRADPSSFVQSGTIMSRTSMRTIIMKKWKEGSFWAWQRPCSLLLFRSQEDYKDWMENPYHNEKERMYLVKLRVDFYQDLMTPSCRGFNVTQVKSKTYDSKSQVYQFKVEKIMDYGPNILAAFASRNPSTASELHQVISKMIIIGRNGGTMPPPVPNTTGMVPNSGKESEVKCGMSMSPSALSPQQGGNSGGSSGYGGFGGGAIGTPPREGSSERQHYHNQPTPRESKGAYNFESLSLE</sequence>
<feature type="region of interest" description="Disordered" evidence="1">
    <location>
        <begin position="1"/>
        <end position="22"/>
    </location>
</feature>
<dbReference type="AlphaFoldDB" id="A0A9W7GLY7"/>
<name>A0A9W7GLY7_9STRA</name>
<proteinExistence type="predicted"/>
<feature type="region of interest" description="Disordered" evidence="1">
    <location>
        <begin position="216"/>
        <end position="292"/>
    </location>
</feature>